<feature type="domain" description="Squalene cyclase C-terminal" evidence="3">
    <location>
        <begin position="40"/>
        <end position="176"/>
    </location>
</feature>
<dbReference type="Gene3D" id="1.50.10.20">
    <property type="match status" value="2"/>
</dbReference>
<sequence>MLACWIEDPNSEAFKLHIPRIYDYLWLAEDGMKMKGYDGSQLWDAAFTAQAIVGTDLIKKFSPTLKRVHAFVKNSQVLHNCPGDLKHWYRHKSKGGWTFSTADQGWTVSDCTATGLKAALLLSMISPEIVGEPLEAERFYDAIDCLMSFKNKHSGFASYELTRSYAWLELFYLNDHFSFMIIHYVQFVEKSVHCVQQEIIGVFNQNCMISYSQYRNIFPIWALGEYRSHILNPGKE</sequence>
<evidence type="ECO:0000256" key="2">
    <source>
        <dbReference type="ARBA" id="ARBA00022737"/>
    </source>
</evidence>
<dbReference type="InterPro" id="IPR032696">
    <property type="entry name" value="SQ_cyclase_C"/>
</dbReference>
<evidence type="ECO:0000256" key="1">
    <source>
        <dbReference type="ARBA" id="ARBA00009755"/>
    </source>
</evidence>
<comment type="caution">
    <text evidence="4">The sequence shown here is derived from an EMBL/GenBank/DDBJ whole genome shotgun (WGS) entry which is preliminary data.</text>
</comment>
<proteinExistence type="inferred from homology"/>
<dbReference type="GO" id="GO:0016104">
    <property type="term" value="P:triterpenoid biosynthetic process"/>
    <property type="evidence" value="ECO:0007669"/>
    <property type="project" value="InterPro"/>
</dbReference>
<comment type="similarity">
    <text evidence="1">Belongs to the terpene cyclase/mutase family.</text>
</comment>
<dbReference type="InterPro" id="IPR008930">
    <property type="entry name" value="Terpenoid_cyclase/PrenylTrfase"/>
</dbReference>
<gene>
    <name evidence="4" type="ORF">BAE44_0024058</name>
</gene>
<dbReference type="GO" id="GO:0005811">
    <property type="term" value="C:lipid droplet"/>
    <property type="evidence" value="ECO:0007669"/>
    <property type="project" value="InterPro"/>
</dbReference>
<dbReference type="STRING" id="888268.A0A1E5UPY1"/>
<dbReference type="Proteomes" id="UP000095767">
    <property type="component" value="Unassembled WGS sequence"/>
</dbReference>
<name>A0A1E5UPY1_9POAL</name>
<dbReference type="PANTHER" id="PTHR11764:SF20">
    <property type="entry name" value="LANOSTEROL SYNTHASE"/>
    <property type="match status" value="1"/>
</dbReference>
<dbReference type="GO" id="GO:0031559">
    <property type="term" value="F:oxidosqualene cyclase activity"/>
    <property type="evidence" value="ECO:0007669"/>
    <property type="project" value="UniProtKB-ARBA"/>
</dbReference>
<evidence type="ECO:0000259" key="3">
    <source>
        <dbReference type="Pfam" id="PF13243"/>
    </source>
</evidence>
<dbReference type="EMBL" id="LWDX02068581">
    <property type="protein sequence ID" value="OEL14923.1"/>
    <property type="molecule type" value="Genomic_DNA"/>
</dbReference>
<dbReference type="PANTHER" id="PTHR11764">
    <property type="entry name" value="TERPENE CYCLASE/MUTASE FAMILY MEMBER"/>
    <property type="match status" value="1"/>
</dbReference>
<organism evidence="4 5">
    <name type="scientific">Dichanthelium oligosanthes</name>
    <dbReference type="NCBI Taxonomy" id="888268"/>
    <lineage>
        <taxon>Eukaryota</taxon>
        <taxon>Viridiplantae</taxon>
        <taxon>Streptophyta</taxon>
        <taxon>Embryophyta</taxon>
        <taxon>Tracheophyta</taxon>
        <taxon>Spermatophyta</taxon>
        <taxon>Magnoliopsida</taxon>
        <taxon>Liliopsida</taxon>
        <taxon>Poales</taxon>
        <taxon>Poaceae</taxon>
        <taxon>PACMAD clade</taxon>
        <taxon>Panicoideae</taxon>
        <taxon>Panicodae</taxon>
        <taxon>Paniceae</taxon>
        <taxon>Dichantheliinae</taxon>
        <taxon>Dichanthelium</taxon>
    </lineage>
</organism>
<evidence type="ECO:0000313" key="4">
    <source>
        <dbReference type="EMBL" id="OEL14923.1"/>
    </source>
</evidence>
<dbReference type="AlphaFoldDB" id="A0A1E5UPY1"/>
<dbReference type="InterPro" id="IPR018333">
    <property type="entry name" value="Squalene_cyclase"/>
</dbReference>
<accession>A0A1E5UPY1</accession>
<dbReference type="Pfam" id="PF13243">
    <property type="entry name" value="SQHop_cyclase_C"/>
    <property type="match status" value="1"/>
</dbReference>
<evidence type="ECO:0000313" key="5">
    <source>
        <dbReference type="Proteomes" id="UP000095767"/>
    </source>
</evidence>
<keyword evidence="2" id="KW-0677">Repeat</keyword>
<dbReference type="OrthoDB" id="602388at2759"/>
<reference evidence="4 5" key="1">
    <citation type="submission" date="2016-09" db="EMBL/GenBank/DDBJ databases">
        <title>The draft genome of Dichanthelium oligosanthes: A C3 panicoid grass species.</title>
        <authorList>
            <person name="Studer A.J."/>
            <person name="Schnable J.C."/>
            <person name="Brutnell T.P."/>
        </authorList>
    </citation>
    <scope>NUCLEOTIDE SEQUENCE [LARGE SCALE GENOMIC DNA]</scope>
    <source>
        <strain evidence="5">cv. Kellogg 1175</strain>
        <tissue evidence="4">Leaf</tissue>
    </source>
</reference>
<protein>
    <submittedName>
        <fullName evidence="4">Cycloartenol synthase</fullName>
    </submittedName>
</protein>
<dbReference type="SUPFAM" id="SSF48239">
    <property type="entry name" value="Terpenoid cyclases/Protein prenyltransferases"/>
    <property type="match status" value="1"/>
</dbReference>
<keyword evidence="5" id="KW-1185">Reference proteome</keyword>